<proteinExistence type="predicted"/>
<organism evidence="2 3">
    <name type="scientific">Marinomonas spartinae</name>
    <dbReference type="NCBI Taxonomy" id="1792290"/>
    <lineage>
        <taxon>Bacteria</taxon>
        <taxon>Pseudomonadati</taxon>
        <taxon>Pseudomonadota</taxon>
        <taxon>Gammaproteobacteria</taxon>
        <taxon>Oceanospirillales</taxon>
        <taxon>Oceanospirillaceae</taxon>
        <taxon>Marinomonas</taxon>
    </lineage>
</organism>
<keyword evidence="1" id="KW-1133">Transmembrane helix</keyword>
<dbReference type="STRING" id="1792290.MSP8886_00781"/>
<feature type="transmembrane region" description="Helical" evidence="1">
    <location>
        <begin position="276"/>
        <end position="293"/>
    </location>
</feature>
<dbReference type="RefSeq" id="WP_067012824.1">
    <property type="nucleotide sequence ID" value="NZ_FLOB01000001.1"/>
</dbReference>
<reference evidence="2 3" key="1">
    <citation type="submission" date="2016-06" db="EMBL/GenBank/DDBJ databases">
        <authorList>
            <person name="Kjaerup R.B."/>
            <person name="Dalgaard T.S."/>
            <person name="Juul-Madsen H.R."/>
        </authorList>
    </citation>
    <scope>NUCLEOTIDE SEQUENCE [LARGE SCALE GENOMIC DNA]</scope>
    <source>
        <strain evidence="2 3">CECT 8886</strain>
    </source>
</reference>
<keyword evidence="1" id="KW-0812">Transmembrane</keyword>
<keyword evidence="2" id="KW-0808">Transferase</keyword>
<dbReference type="Gene3D" id="3.90.550.10">
    <property type="entry name" value="Spore Coat Polysaccharide Biosynthesis Protein SpsA, Chain A"/>
    <property type="match status" value="1"/>
</dbReference>
<keyword evidence="1" id="KW-0472">Membrane</keyword>
<dbReference type="EMBL" id="FLOB01000001">
    <property type="protein sequence ID" value="SBS27028.1"/>
    <property type="molecule type" value="Genomic_DNA"/>
</dbReference>
<name>A0A1A8T6T9_9GAMM</name>
<dbReference type="Proteomes" id="UP000092544">
    <property type="component" value="Unassembled WGS sequence"/>
</dbReference>
<dbReference type="SUPFAM" id="SSF53448">
    <property type="entry name" value="Nucleotide-diphospho-sugar transferases"/>
    <property type="match status" value="1"/>
</dbReference>
<dbReference type="GO" id="GO:0016740">
    <property type="term" value="F:transferase activity"/>
    <property type="evidence" value="ECO:0007669"/>
    <property type="project" value="UniProtKB-KW"/>
</dbReference>
<protein>
    <submittedName>
        <fullName evidence="2">Putative glycosyl transferase</fullName>
    </submittedName>
</protein>
<dbReference type="Pfam" id="PF13641">
    <property type="entry name" value="Glyco_tranf_2_3"/>
    <property type="match status" value="1"/>
</dbReference>
<dbReference type="AlphaFoldDB" id="A0A1A8T6T9"/>
<evidence type="ECO:0000256" key="1">
    <source>
        <dbReference type="SAM" id="Phobius"/>
    </source>
</evidence>
<accession>A0A1A8T6T9</accession>
<evidence type="ECO:0000313" key="2">
    <source>
        <dbReference type="EMBL" id="SBS27028.1"/>
    </source>
</evidence>
<evidence type="ECO:0000313" key="3">
    <source>
        <dbReference type="Proteomes" id="UP000092544"/>
    </source>
</evidence>
<dbReference type="InterPro" id="IPR029044">
    <property type="entry name" value="Nucleotide-diphossugar_trans"/>
</dbReference>
<keyword evidence="3" id="KW-1185">Reference proteome</keyword>
<gene>
    <name evidence="2" type="ORF">MSP8886_00781</name>
</gene>
<sequence>MCKKNKVAVLLAAYNGSKWIEEQINSILIQKEVELHIFISVDKSSDNTLDIVRDFSHKFNNITLLSYGDMFGGAGPNFYRLFRDVCFDEFDYVSLSDQDDIWNSNKLIESISIVENTNSDAFSSDVVAFWEDGRKKYIKKSYNQKKYDYMFEAAGPGCTYLLKKKLAVSFAEFLIEKNKKKMMLPDLHDWLIYAFSRSRGFRWFIYDSPTMLYRQHSLNQVGVNSGFKAINKRIDLIKCGWYGNQINQMCFLLEIKSPTITKSFIFFNFLNLRRRFIDSLVVLFFGVLGFLTFNM</sequence>